<dbReference type="PANTHER" id="PTHR45436">
    <property type="entry name" value="SENSOR HISTIDINE KINASE YKOH"/>
    <property type="match status" value="1"/>
</dbReference>
<dbReference type="Gene3D" id="6.10.340.10">
    <property type="match status" value="1"/>
</dbReference>
<dbReference type="InterPro" id="IPR003594">
    <property type="entry name" value="HATPase_dom"/>
</dbReference>
<dbReference type="CDD" id="cd00082">
    <property type="entry name" value="HisKA"/>
    <property type="match status" value="1"/>
</dbReference>
<dbReference type="NCBIfam" id="TIGR01386">
    <property type="entry name" value="cztS_silS_copS"/>
    <property type="match status" value="1"/>
</dbReference>
<reference evidence="18 19" key="1">
    <citation type="submission" date="2024-03" db="EMBL/GenBank/DDBJ databases">
        <title>Novel species of the genus Variovorax.</title>
        <authorList>
            <person name="Liu Q."/>
            <person name="Xin Y.-H."/>
        </authorList>
    </citation>
    <scope>NUCLEOTIDE SEQUENCE [LARGE SCALE GENOMIC DNA]</scope>
    <source>
        <strain evidence="18 19">KACC 18501</strain>
    </source>
</reference>
<feature type="transmembrane region" description="Helical" evidence="14">
    <location>
        <begin position="157"/>
        <end position="177"/>
    </location>
</feature>
<dbReference type="InterPro" id="IPR036097">
    <property type="entry name" value="HisK_dim/P_sf"/>
</dbReference>
<evidence type="ECO:0000256" key="6">
    <source>
        <dbReference type="ARBA" id="ARBA00022679"/>
    </source>
</evidence>
<keyword evidence="9 14" id="KW-0418">Kinase</keyword>
<keyword evidence="10 14" id="KW-0067">ATP-binding</keyword>
<dbReference type="InterPro" id="IPR003661">
    <property type="entry name" value="HisK_dim/P_dom"/>
</dbReference>
<dbReference type="Pfam" id="PF00512">
    <property type="entry name" value="HisKA"/>
    <property type="match status" value="1"/>
</dbReference>
<dbReference type="RefSeq" id="WP_340367524.1">
    <property type="nucleotide sequence ID" value="NZ_JBBKZV010000035.1"/>
</dbReference>
<keyword evidence="8 14" id="KW-0547">Nucleotide-binding</keyword>
<dbReference type="Pfam" id="PF02518">
    <property type="entry name" value="HATPase_c"/>
    <property type="match status" value="1"/>
</dbReference>
<gene>
    <name evidence="18" type="ORF">WKW80_31450</name>
</gene>
<dbReference type="Proteomes" id="UP001363010">
    <property type="component" value="Unassembled WGS sequence"/>
</dbReference>
<accession>A0ABU8WAA7</accession>
<evidence type="ECO:0000259" key="17">
    <source>
        <dbReference type="PROSITE" id="PS50885"/>
    </source>
</evidence>
<comment type="function">
    <text evidence="14">Member of a two-component regulatory system.</text>
</comment>
<dbReference type="InterPro" id="IPR005467">
    <property type="entry name" value="His_kinase_dom"/>
</dbReference>
<evidence type="ECO:0000256" key="15">
    <source>
        <dbReference type="SAM" id="MobiDB-lite"/>
    </source>
</evidence>
<keyword evidence="11 14" id="KW-1133">Transmembrane helix</keyword>
<evidence type="ECO:0000256" key="12">
    <source>
        <dbReference type="ARBA" id="ARBA00023012"/>
    </source>
</evidence>
<dbReference type="Gene3D" id="1.10.287.130">
    <property type="match status" value="1"/>
</dbReference>
<evidence type="ECO:0000256" key="1">
    <source>
        <dbReference type="ARBA" id="ARBA00000085"/>
    </source>
</evidence>
<proteinExistence type="predicted"/>
<keyword evidence="13 14" id="KW-0472">Membrane</keyword>
<feature type="domain" description="HAMP" evidence="17">
    <location>
        <begin position="178"/>
        <end position="231"/>
    </location>
</feature>
<dbReference type="SMART" id="SM00304">
    <property type="entry name" value="HAMP"/>
    <property type="match status" value="1"/>
</dbReference>
<dbReference type="SUPFAM" id="SSF47384">
    <property type="entry name" value="Homodimeric domain of signal transducing histidine kinase"/>
    <property type="match status" value="1"/>
</dbReference>
<name>A0ABU8WAA7_9BURK</name>
<evidence type="ECO:0000256" key="10">
    <source>
        <dbReference type="ARBA" id="ARBA00022840"/>
    </source>
</evidence>
<keyword evidence="5" id="KW-0597">Phosphoprotein</keyword>
<organism evidence="18 19">
    <name type="scientific">Variovorax humicola</name>
    <dbReference type="NCBI Taxonomy" id="1769758"/>
    <lineage>
        <taxon>Bacteria</taxon>
        <taxon>Pseudomonadati</taxon>
        <taxon>Pseudomonadota</taxon>
        <taxon>Betaproteobacteria</taxon>
        <taxon>Burkholderiales</taxon>
        <taxon>Comamonadaceae</taxon>
        <taxon>Variovorax</taxon>
    </lineage>
</organism>
<keyword evidence="7 14" id="KW-0812">Transmembrane</keyword>
<comment type="subcellular location">
    <subcellularLocation>
        <location evidence="2 14">Cell inner membrane</location>
    </subcellularLocation>
</comment>
<keyword evidence="19" id="KW-1185">Reference proteome</keyword>
<dbReference type="Gene3D" id="3.30.565.10">
    <property type="entry name" value="Histidine kinase-like ATPase, C-terminal domain"/>
    <property type="match status" value="1"/>
</dbReference>
<dbReference type="EMBL" id="JBBKZV010000035">
    <property type="protein sequence ID" value="MEJ8826488.1"/>
    <property type="molecule type" value="Genomic_DNA"/>
</dbReference>
<evidence type="ECO:0000256" key="5">
    <source>
        <dbReference type="ARBA" id="ARBA00022553"/>
    </source>
</evidence>
<evidence type="ECO:0000256" key="9">
    <source>
        <dbReference type="ARBA" id="ARBA00022777"/>
    </source>
</evidence>
<evidence type="ECO:0000313" key="19">
    <source>
        <dbReference type="Proteomes" id="UP001363010"/>
    </source>
</evidence>
<dbReference type="SMART" id="SM00387">
    <property type="entry name" value="HATPase_c"/>
    <property type="match status" value="1"/>
</dbReference>
<evidence type="ECO:0000313" key="18">
    <source>
        <dbReference type="EMBL" id="MEJ8826488.1"/>
    </source>
</evidence>
<keyword evidence="6 14" id="KW-0808">Transferase</keyword>
<protein>
    <recommendedName>
        <fullName evidence="14">Sensor protein</fullName>
        <ecNumber evidence="14">2.7.13.3</ecNumber>
    </recommendedName>
</protein>
<evidence type="ECO:0000256" key="4">
    <source>
        <dbReference type="ARBA" id="ARBA00022519"/>
    </source>
</evidence>
<dbReference type="InterPro" id="IPR006290">
    <property type="entry name" value="CztS_silS_copS"/>
</dbReference>
<dbReference type="GO" id="GO:0004673">
    <property type="term" value="F:protein histidine kinase activity"/>
    <property type="evidence" value="ECO:0007669"/>
    <property type="project" value="UniProtKB-EC"/>
</dbReference>
<evidence type="ECO:0000256" key="8">
    <source>
        <dbReference type="ARBA" id="ARBA00022741"/>
    </source>
</evidence>
<dbReference type="InterPro" id="IPR050428">
    <property type="entry name" value="TCS_sensor_his_kinase"/>
</dbReference>
<evidence type="ECO:0000256" key="2">
    <source>
        <dbReference type="ARBA" id="ARBA00004533"/>
    </source>
</evidence>
<dbReference type="SUPFAM" id="SSF55874">
    <property type="entry name" value="ATPase domain of HSP90 chaperone/DNA topoisomerase II/histidine kinase"/>
    <property type="match status" value="1"/>
</dbReference>
<dbReference type="Pfam" id="PF00672">
    <property type="entry name" value="HAMP"/>
    <property type="match status" value="1"/>
</dbReference>
<dbReference type="InterPro" id="IPR003660">
    <property type="entry name" value="HAMP_dom"/>
</dbReference>
<dbReference type="EC" id="2.7.13.3" evidence="14"/>
<keyword evidence="4 14" id="KW-0997">Cell inner membrane</keyword>
<dbReference type="PANTHER" id="PTHR45436:SF9">
    <property type="entry name" value="SENSOR PROTEIN"/>
    <property type="match status" value="1"/>
</dbReference>
<dbReference type="InterPro" id="IPR036890">
    <property type="entry name" value="HATPase_C_sf"/>
</dbReference>
<dbReference type="PROSITE" id="PS50885">
    <property type="entry name" value="HAMP"/>
    <property type="match status" value="1"/>
</dbReference>
<evidence type="ECO:0000256" key="7">
    <source>
        <dbReference type="ARBA" id="ARBA00022692"/>
    </source>
</evidence>
<dbReference type="PROSITE" id="PS50109">
    <property type="entry name" value="HIS_KIN"/>
    <property type="match status" value="1"/>
</dbReference>
<keyword evidence="12 14" id="KW-0902">Two-component regulatory system</keyword>
<evidence type="ECO:0000256" key="11">
    <source>
        <dbReference type="ARBA" id="ARBA00022989"/>
    </source>
</evidence>
<evidence type="ECO:0000256" key="3">
    <source>
        <dbReference type="ARBA" id="ARBA00022475"/>
    </source>
</evidence>
<feature type="region of interest" description="Disordered" evidence="15">
    <location>
        <begin position="447"/>
        <end position="481"/>
    </location>
</feature>
<evidence type="ECO:0000259" key="16">
    <source>
        <dbReference type="PROSITE" id="PS50109"/>
    </source>
</evidence>
<evidence type="ECO:0000256" key="14">
    <source>
        <dbReference type="RuleBase" id="RU364088"/>
    </source>
</evidence>
<comment type="caution">
    <text evidence="18">The sequence shown here is derived from an EMBL/GenBank/DDBJ whole genome shotgun (WGS) entry which is preliminary data.</text>
</comment>
<evidence type="ECO:0000256" key="13">
    <source>
        <dbReference type="ARBA" id="ARBA00023136"/>
    </source>
</evidence>
<sequence length="481" mass="52230">MKKSIAVRLALMFAAAALVGFALIGGALHRVLAGELERHQQGQISARLEDMSYMLQHGRAVDLGQRIQEKLDTLGAADTHTRSWMWSEDPSYRFGEDMPQIAADQQADVEVMVGSPARRMRVRALSMPASGTRPAVRFIAGVDAEPFNITLRTFETAVLVLTLLGTALSAALGYWIARIGLAPVQRLSADAQRIGPDNRAQRLQLPALPGELADLGASFNAALDRLDVAYRQLATFSDDVAHELRTPLANLIGQTQVALARERNADALREVLQSDLEELERLRAIVADMLFLARAEQGVRARDLVASSIAQEVGKTIEFLDLLLDEAGMTVQVEGDAVAPIQTSLFRRALTNLLQNAIQHSRPGSHVRVRITQGERSAEVAFSNPSAPIEADHLPRLFDRFYRVDTSRRNSGENHGLGLAIVKAVAVMHNGTVFARSEGGMTTVGFSVAQGAGNDRPHSQFDPLPQEQAQPAKTNPAAARA</sequence>
<feature type="domain" description="Histidine kinase" evidence="16">
    <location>
        <begin position="239"/>
        <end position="452"/>
    </location>
</feature>
<keyword evidence="3 14" id="KW-1003">Cell membrane</keyword>
<dbReference type="SMART" id="SM00388">
    <property type="entry name" value="HisKA"/>
    <property type="match status" value="1"/>
</dbReference>
<comment type="catalytic activity">
    <reaction evidence="1 14">
        <text>ATP + protein L-histidine = ADP + protein N-phospho-L-histidine.</text>
        <dbReference type="EC" id="2.7.13.3"/>
    </reaction>
</comment>